<reference evidence="4" key="1">
    <citation type="submission" date="2018-03" db="EMBL/GenBank/DDBJ databases">
        <title>FDA dAtabase for Regulatory Grade micrObial Sequences (FDA-ARGOS): Supporting development and validation of Infectious Disease Dx tests.</title>
        <authorList>
            <person name="Kerrigan L."/>
            <person name="Tallon L."/>
            <person name="Sadzewicz L."/>
            <person name="Sengamalay N."/>
            <person name="Ott S."/>
            <person name="Godinez A."/>
            <person name="Nagaraj S."/>
            <person name="Vavikolanu K."/>
            <person name="Vyas G."/>
            <person name="Nadendla S."/>
            <person name="George J."/>
            <person name="Sichtig H."/>
        </authorList>
    </citation>
    <scope>NUCLEOTIDE SEQUENCE [LARGE SCALE GENOMIC DNA]</scope>
    <source>
        <strain evidence="4">FDAARGOS_295</strain>
    </source>
</reference>
<name>A0A381CXY1_CAMJU</name>
<evidence type="ECO:0000313" key="5">
    <source>
        <dbReference type="Proteomes" id="UP000275504"/>
    </source>
</evidence>
<accession>A0A381CXY1</accession>
<evidence type="ECO:0000313" key="2">
    <source>
        <dbReference type="EMBL" id="AVL47933.1"/>
    </source>
</evidence>
<dbReference type="AlphaFoldDB" id="A0A381CXY1"/>
<evidence type="ECO:0000313" key="3">
    <source>
        <dbReference type="EMBL" id="VEG60687.1"/>
    </source>
</evidence>
<keyword evidence="1" id="KW-1133">Transmembrane helix</keyword>
<gene>
    <name evidence="2" type="ORF">CEP74_09485</name>
    <name evidence="3" type="ORF">NCTC11951_00396</name>
</gene>
<dbReference type="EMBL" id="LR134359">
    <property type="protein sequence ID" value="VEG60687.1"/>
    <property type="molecule type" value="Genomic_DNA"/>
</dbReference>
<dbReference type="OMA" id="NHCQRAN"/>
<keyword evidence="1" id="KW-0472">Membrane</keyword>
<organism evidence="3 5">
    <name type="scientific">Campylobacter jejuni subsp. doylei</name>
    <dbReference type="NCBI Taxonomy" id="32021"/>
    <lineage>
        <taxon>Bacteria</taxon>
        <taxon>Pseudomonadati</taxon>
        <taxon>Campylobacterota</taxon>
        <taxon>Epsilonproteobacteria</taxon>
        <taxon>Campylobacterales</taxon>
        <taxon>Campylobacteraceae</taxon>
        <taxon>Campylobacter</taxon>
    </lineage>
</organism>
<feature type="transmembrane region" description="Helical" evidence="1">
    <location>
        <begin position="28"/>
        <end position="55"/>
    </location>
</feature>
<dbReference type="EMBL" id="CP027403">
    <property type="protein sequence ID" value="AVL47933.1"/>
    <property type="molecule type" value="Genomic_DNA"/>
</dbReference>
<reference evidence="2" key="2">
    <citation type="submission" date="2018-03" db="EMBL/GenBank/DDBJ databases">
        <title>FDA dAtabase for Regulatory Grade micrObial Sequences (FDA-ARGOS): Supporting development and validation of Infectious Disease Dx tests.</title>
        <authorList>
            <person name="Kerrigan L."/>
            <person name="Tallon L.J."/>
            <person name="Sadzewicz L."/>
            <person name="Sengamalay N."/>
            <person name="Ott S."/>
            <person name="Godinez A."/>
            <person name="Nagaraj S."/>
            <person name="Vavikolanu K."/>
            <person name="Vyas G."/>
            <person name="Nadendla S."/>
            <person name="Aluvathingal J."/>
            <person name="Sichtig H."/>
        </authorList>
    </citation>
    <scope>NUCLEOTIDE SEQUENCE</scope>
    <source>
        <strain evidence="2">FDAARGOS_295</strain>
    </source>
</reference>
<sequence>MKRVRTKIRANFCRRVKRTLKGSLKEKLVGTILLCAIVPLAVLGYLFIVIIGIFFNTARARQGVRALDHFVNASLFNGYAWESVSSHAWRERNRKKWARIVIKITDFFQKDHCKRANKREQPVVDFILSRNLDKQTIGK</sequence>
<dbReference type="Proteomes" id="UP000239717">
    <property type="component" value="Chromosome"/>
</dbReference>
<reference evidence="3 5" key="3">
    <citation type="submission" date="2018-12" db="EMBL/GenBank/DDBJ databases">
        <authorList>
            <consortium name="Pathogen Informatics"/>
        </authorList>
    </citation>
    <scope>NUCLEOTIDE SEQUENCE [LARGE SCALE GENOMIC DNA]</scope>
    <source>
        <strain evidence="3 5">NCTC11951</strain>
    </source>
</reference>
<proteinExistence type="predicted"/>
<evidence type="ECO:0000256" key="1">
    <source>
        <dbReference type="SAM" id="Phobius"/>
    </source>
</evidence>
<protein>
    <submittedName>
        <fullName evidence="3">Membrane protein</fullName>
    </submittedName>
</protein>
<evidence type="ECO:0000313" key="4">
    <source>
        <dbReference type="Proteomes" id="UP000239717"/>
    </source>
</evidence>
<dbReference type="Proteomes" id="UP000275504">
    <property type="component" value="Chromosome"/>
</dbReference>
<keyword evidence="1" id="KW-0812">Transmembrane</keyword>